<evidence type="ECO:0000256" key="4">
    <source>
        <dbReference type="ARBA" id="ARBA00022741"/>
    </source>
</evidence>
<dbReference type="Gene3D" id="3.40.50.300">
    <property type="entry name" value="P-loop containing nucleotide triphosphate hydrolases"/>
    <property type="match status" value="2"/>
</dbReference>
<comment type="caution">
    <text evidence="10">The sequence shown here is derived from an EMBL/GenBank/DDBJ whole genome shotgun (WGS) entry which is preliminary data.</text>
</comment>
<dbReference type="GO" id="GO:0009432">
    <property type="term" value="P:SOS response"/>
    <property type="evidence" value="ECO:0007669"/>
    <property type="project" value="TreeGrafter"/>
</dbReference>
<dbReference type="Proteomes" id="UP000469292">
    <property type="component" value="Unassembled WGS sequence"/>
</dbReference>
<evidence type="ECO:0000256" key="3">
    <source>
        <dbReference type="ARBA" id="ARBA00021315"/>
    </source>
</evidence>
<dbReference type="GO" id="GO:0006281">
    <property type="term" value="P:DNA repair"/>
    <property type="evidence" value="ECO:0007669"/>
    <property type="project" value="UniProtKB-KW"/>
</dbReference>
<feature type="domain" description="RecF/RecN/SMC N-terminal" evidence="9">
    <location>
        <begin position="15"/>
        <end position="541"/>
    </location>
</feature>
<evidence type="ECO:0000256" key="5">
    <source>
        <dbReference type="ARBA" id="ARBA00022763"/>
    </source>
</evidence>
<evidence type="ECO:0000256" key="6">
    <source>
        <dbReference type="ARBA" id="ARBA00022840"/>
    </source>
</evidence>
<organism evidence="10 11">
    <name type="scientific">Bifidobacterium choloepi</name>
    <dbReference type="NCBI Taxonomy" id="2614131"/>
    <lineage>
        <taxon>Bacteria</taxon>
        <taxon>Bacillati</taxon>
        <taxon>Actinomycetota</taxon>
        <taxon>Actinomycetes</taxon>
        <taxon>Bifidobacteriales</taxon>
        <taxon>Bifidobacteriaceae</taxon>
        <taxon>Bifidobacterium</taxon>
    </lineage>
</organism>
<dbReference type="InterPro" id="IPR003395">
    <property type="entry name" value="RecF/RecN/SMC_N"/>
</dbReference>
<dbReference type="NCBIfam" id="TIGR00634">
    <property type="entry name" value="recN"/>
    <property type="match status" value="1"/>
</dbReference>
<dbReference type="CDD" id="cd03241">
    <property type="entry name" value="ABC_RecN"/>
    <property type="match status" value="1"/>
</dbReference>
<reference evidence="10 11" key="1">
    <citation type="submission" date="2019-09" db="EMBL/GenBank/DDBJ databases">
        <title>Phylogenetic characterization of a novel taxon of the genus Bifidobacterium: Bifidobacterium choloepi sp. nov.</title>
        <authorList>
            <person name="Modesto M."/>
            <person name="Satti M."/>
        </authorList>
    </citation>
    <scope>NUCLEOTIDE SEQUENCE [LARGE SCALE GENOMIC DNA]</scope>
    <source>
        <strain evidence="10 11">BRDM6</strain>
    </source>
</reference>
<keyword evidence="7" id="KW-0234">DNA repair</keyword>
<keyword evidence="11" id="KW-1185">Reference proteome</keyword>
<evidence type="ECO:0000256" key="7">
    <source>
        <dbReference type="ARBA" id="ARBA00023204"/>
    </source>
</evidence>
<sequence length="609" mass="63949">MLEELELHDLGPIRAARLVPAAGMTAITGETGAGKSMLLSALKLISGAGADAGRVRPGSACAWAQGVFAVAGDHAAVALAEDAGSPVEDGELFLSRRVPAARAGSKSGRSRAVLGGKTVPRSVLEHVARELVTIHGQADQLRIASPVRQREFLDDYAGNGDLKRQYAADWSAYMAVEDKLTRLTTQQAQMRQQADYLRDSIAQIDRVDPHDGELEELKERRDRIENAAQVSEAVVHALALLDSSSVPSMDNGSDAPDATGCVAGAIGALEAAHVPGVFDGALAALADVQSALSEVSFALSGKIDDELGAGDLDMLNGRIHELNELCLRWGPELSDVIRWRDQAAFDVEDLDASPEKLADLEEQRDRRYAAALKTAKRLSRSRAKAAAALSATVTGELGELAMPGASLDIAVSERRGSAPLDGTGADDVEFLFTPFPSSPKLPMGKSASGGELSRLMLALELASAETAVGRAGHAASSGDAARPVPPMTFIFDEIDAGVGGKAAVELGRRLARLARSAQVIVVTHLAQVASWADAQYVVTKTTASGDDSHAAGRRSDDSVTLPATETTVQAVDGDDRVREIARMLSGTESSTSRKHARELLASSTLEHAA</sequence>
<dbReference type="GO" id="GO:0043590">
    <property type="term" value="C:bacterial nucleoid"/>
    <property type="evidence" value="ECO:0007669"/>
    <property type="project" value="TreeGrafter"/>
</dbReference>
<dbReference type="GO" id="GO:0006310">
    <property type="term" value="P:DNA recombination"/>
    <property type="evidence" value="ECO:0007669"/>
    <property type="project" value="InterPro"/>
</dbReference>
<dbReference type="SUPFAM" id="SSF52540">
    <property type="entry name" value="P-loop containing nucleoside triphosphate hydrolases"/>
    <property type="match status" value="1"/>
</dbReference>
<dbReference type="Pfam" id="PF02463">
    <property type="entry name" value="SMC_N"/>
    <property type="match status" value="1"/>
</dbReference>
<keyword evidence="4" id="KW-0547">Nucleotide-binding</keyword>
<name>A0A6I5NNF7_9BIFI</name>
<evidence type="ECO:0000256" key="8">
    <source>
        <dbReference type="ARBA" id="ARBA00033408"/>
    </source>
</evidence>
<dbReference type="EMBL" id="VYSG01000002">
    <property type="protein sequence ID" value="NEG70252.1"/>
    <property type="molecule type" value="Genomic_DNA"/>
</dbReference>
<evidence type="ECO:0000313" key="11">
    <source>
        <dbReference type="Proteomes" id="UP000469292"/>
    </source>
</evidence>
<gene>
    <name evidence="10" type="primary">recN</name>
    <name evidence="10" type="ORF">F6S87_06530</name>
</gene>
<dbReference type="RefSeq" id="WP_163227835.1">
    <property type="nucleotide sequence ID" value="NZ_VYSG01000002.1"/>
</dbReference>
<proteinExistence type="inferred from homology"/>
<comment type="similarity">
    <text evidence="2">Belongs to the RecN family.</text>
</comment>
<evidence type="ECO:0000256" key="1">
    <source>
        <dbReference type="ARBA" id="ARBA00003618"/>
    </source>
</evidence>
<dbReference type="InterPro" id="IPR004604">
    <property type="entry name" value="DNA_recomb/repair_RecN"/>
</dbReference>
<dbReference type="GO" id="GO:0005524">
    <property type="term" value="F:ATP binding"/>
    <property type="evidence" value="ECO:0007669"/>
    <property type="project" value="UniProtKB-KW"/>
</dbReference>
<dbReference type="AlphaFoldDB" id="A0A6I5NNF7"/>
<keyword evidence="5" id="KW-0227">DNA damage</keyword>
<protein>
    <recommendedName>
        <fullName evidence="3">DNA repair protein RecN</fullName>
    </recommendedName>
    <alternativeName>
        <fullName evidence="8">Recombination protein N</fullName>
    </alternativeName>
</protein>
<dbReference type="PANTHER" id="PTHR11059">
    <property type="entry name" value="DNA REPAIR PROTEIN RECN"/>
    <property type="match status" value="1"/>
</dbReference>
<accession>A0A6I5NNF7</accession>
<dbReference type="PIRSF" id="PIRSF003128">
    <property type="entry name" value="RecN"/>
    <property type="match status" value="1"/>
</dbReference>
<evidence type="ECO:0000313" key="10">
    <source>
        <dbReference type="EMBL" id="NEG70252.1"/>
    </source>
</evidence>
<dbReference type="PANTHER" id="PTHR11059:SF0">
    <property type="entry name" value="DNA REPAIR PROTEIN RECN"/>
    <property type="match status" value="1"/>
</dbReference>
<evidence type="ECO:0000259" key="9">
    <source>
        <dbReference type="Pfam" id="PF02463"/>
    </source>
</evidence>
<comment type="function">
    <text evidence="1">May be involved in recombinational repair of damaged DNA.</text>
</comment>
<keyword evidence="6" id="KW-0067">ATP-binding</keyword>
<dbReference type="InterPro" id="IPR027417">
    <property type="entry name" value="P-loop_NTPase"/>
</dbReference>
<evidence type="ECO:0000256" key="2">
    <source>
        <dbReference type="ARBA" id="ARBA00009441"/>
    </source>
</evidence>